<proteinExistence type="inferred from homology"/>
<dbReference type="AlphaFoldDB" id="A0A2U9C4B4"/>
<protein>
    <submittedName>
        <fullName evidence="4">Putative tumor protein p63-regulated 1-like protein</fullName>
    </submittedName>
</protein>
<dbReference type="InterPro" id="IPR034753">
    <property type="entry name" value="hSac2"/>
</dbReference>
<comment type="similarity">
    <text evidence="1">Belongs to the TPRG1 family.</text>
</comment>
<evidence type="ECO:0000256" key="1">
    <source>
        <dbReference type="ARBA" id="ARBA00009163"/>
    </source>
</evidence>
<dbReference type="STRING" id="52904.ENSSMAP00000001569"/>
<dbReference type="InterPro" id="IPR040242">
    <property type="entry name" value="TPRG1-like"/>
</dbReference>
<dbReference type="Pfam" id="PF12456">
    <property type="entry name" value="hSac2"/>
    <property type="match status" value="1"/>
</dbReference>
<dbReference type="PANTHER" id="PTHR31108:SF6">
    <property type="entry name" value="TUMOR PROTEIN P63-REGULATED GENE 1 PROTEIN"/>
    <property type="match status" value="1"/>
</dbReference>
<dbReference type="InterPro" id="IPR022158">
    <property type="entry name" value="Inositol_phosphatase"/>
</dbReference>
<name>A0A2U9C4B4_SCOMX</name>
<dbReference type="EMBL" id="CP026254">
    <property type="protein sequence ID" value="AWP11424.1"/>
    <property type="molecule type" value="Genomic_DNA"/>
</dbReference>
<accession>A0A2U9C4B4</accession>
<evidence type="ECO:0000259" key="3">
    <source>
        <dbReference type="PROSITE" id="PS51791"/>
    </source>
</evidence>
<dbReference type="PROSITE" id="PS51791">
    <property type="entry name" value="HSAC2"/>
    <property type="match status" value="1"/>
</dbReference>
<feature type="region of interest" description="Disordered" evidence="2">
    <location>
        <begin position="62"/>
        <end position="106"/>
    </location>
</feature>
<evidence type="ECO:0000313" key="5">
    <source>
        <dbReference type="Proteomes" id="UP000246464"/>
    </source>
</evidence>
<dbReference type="PANTHER" id="PTHR31108">
    <property type="entry name" value="TUMOR PROTEIN P63-REGULATED GENE 1-LIKE PROTEIN"/>
    <property type="match status" value="1"/>
</dbReference>
<keyword evidence="5" id="KW-1185">Reference proteome</keyword>
<feature type="region of interest" description="Disordered" evidence="2">
    <location>
        <begin position="1"/>
        <end position="23"/>
    </location>
</feature>
<organism evidence="4 5">
    <name type="scientific">Scophthalmus maximus</name>
    <name type="common">Turbot</name>
    <name type="synonym">Psetta maxima</name>
    <dbReference type="NCBI Taxonomy" id="52904"/>
    <lineage>
        <taxon>Eukaryota</taxon>
        <taxon>Metazoa</taxon>
        <taxon>Chordata</taxon>
        <taxon>Craniata</taxon>
        <taxon>Vertebrata</taxon>
        <taxon>Euteleostomi</taxon>
        <taxon>Actinopterygii</taxon>
        <taxon>Neopterygii</taxon>
        <taxon>Teleostei</taxon>
        <taxon>Neoteleostei</taxon>
        <taxon>Acanthomorphata</taxon>
        <taxon>Carangaria</taxon>
        <taxon>Pleuronectiformes</taxon>
        <taxon>Pleuronectoidei</taxon>
        <taxon>Scophthalmidae</taxon>
        <taxon>Scophthalmus</taxon>
    </lineage>
</organism>
<gene>
    <name evidence="4" type="ORF">SMAX5B_007931</name>
</gene>
<feature type="compositionally biased region" description="Basic and acidic residues" evidence="2">
    <location>
        <begin position="68"/>
        <end position="102"/>
    </location>
</feature>
<sequence>MRVYELQLPPSETTTNCDRNKEQGSRAPAIFDRALLVLRPGTCRDVMSEADEVQLRHVDLGRPAARSEATEGRGEARTEATARTEAIEERTGAAEGRTEERTGATLERTAARSIPSPDQFKLRRFFVLRPGTLNQAIKDVEALVDEKVDGSVHGIWLMAEVDHWNNEKERLVLITDNSLLVCKYDFVMFTCDQVQRVALNFVDRISHGAFSFPKRSLLQRGGEGVRVFWDRLREPSFTSRWNPFATDFPFITFTSHPVWNASDTFAQLCDVKNFREQLWDAAQKVHAVKPVPGKANGVLVLNQQIQIEAYVGLMSFLGNQNKLGYCMARGNIGF</sequence>
<feature type="domain" description="HSac2" evidence="3">
    <location>
        <begin position="127"/>
        <end position="299"/>
    </location>
</feature>
<dbReference type="Proteomes" id="UP000246464">
    <property type="component" value="Chromosome 12"/>
</dbReference>
<evidence type="ECO:0000313" key="4">
    <source>
        <dbReference type="EMBL" id="AWP11424.1"/>
    </source>
</evidence>
<evidence type="ECO:0000256" key="2">
    <source>
        <dbReference type="SAM" id="MobiDB-lite"/>
    </source>
</evidence>
<reference evidence="4 5" key="1">
    <citation type="submission" date="2017-12" db="EMBL/GenBank/DDBJ databases">
        <title>Integrating genomic resources of turbot (Scophthalmus maximus) in depth evaluation of genetic and physical mapping variation across individuals.</title>
        <authorList>
            <person name="Martinez P."/>
        </authorList>
    </citation>
    <scope>NUCLEOTIDE SEQUENCE [LARGE SCALE GENOMIC DNA]</scope>
</reference>
<dbReference type="GO" id="GO:0005737">
    <property type="term" value="C:cytoplasm"/>
    <property type="evidence" value="ECO:0007669"/>
    <property type="project" value="TreeGrafter"/>
</dbReference>